<keyword evidence="3" id="KW-1185">Reference proteome</keyword>
<sequence length="199" mass="22271">MGWVVKGLVDEKCGCGRVSERRLSGSFGAERRFKKEKVGGKPGKRLSLTNFLGMSTDKLGPWCCSSLMPDARDRMVLRHLHHALTNKSVEGTFLPRCKNNARWQAYDWEEGERERGRMDKDYGFRVEVRAVPYGETNELRLGIADGGSMGMERVPSCTCGRTSPPPRPRNCDTNPPRAGREVRTGEGNKDVEPLPTPHP</sequence>
<organism evidence="2 3">
    <name type="scientific">Pomacea canaliculata</name>
    <name type="common">Golden apple snail</name>
    <dbReference type="NCBI Taxonomy" id="400727"/>
    <lineage>
        <taxon>Eukaryota</taxon>
        <taxon>Metazoa</taxon>
        <taxon>Spiralia</taxon>
        <taxon>Lophotrochozoa</taxon>
        <taxon>Mollusca</taxon>
        <taxon>Gastropoda</taxon>
        <taxon>Caenogastropoda</taxon>
        <taxon>Architaenioglossa</taxon>
        <taxon>Ampullarioidea</taxon>
        <taxon>Ampullariidae</taxon>
        <taxon>Pomacea</taxon>
    </lineage>
</organism>
<evidence type="ECO:0000313" key="3">
    <source>
        <dbReference type="Proteomes" id="UP000245119"/>
    </source>
</evidence>
<comment type="caution">
    <text evidence="2">The sequence shown here is derived from an EMBL/GenBank/DDBJ whole genome shotgun (WGS) entry which is preliminary data.</text>
</comment>
<evidence type="ECO:0000313" key="2">
    <source>
        <dbReference type="EMBL" id="PVD28004.1"/>
    </source>
</evidence>
<evidence type="ECO:0000256" key="1">
    <source>
        <dbReference type="SAM" id="MobiDB-lite"/>
    </source>
</evidence>
<accession>A0A2T7P3K3</accession>
<protein>
    <submittedName>
        <fullName evidence="2">Uncharacterized protein</fullName>
    </submittedName>
</protein>
<dbReference type="Proteomes" id="UP000245119">
    <property type="component" value="Linkage Group LG6"/>
</dbReference>
<dbReference type="EMBL" id="PZQS01000006">
    <property type="protein sequence ID" value="PVD28004.1"/>
    <property type="molecule type" value="Genomic_DNA"/>
</dbReference>
<dbReference type="AlphaFoldDB" id="A0A2T7P3K3"/>
<reference evidence="2 3" key="1">
    <citation type="submission" date="2018-04" db="EMBL/GenBank/DDBJ databases">
        <title>The genome of golden apple snail Pomacea canaliculata provides insight into stress tolerance and invasive adaptation.</title>
        <authorList>
            <person name="Liu C."/>
            <person name="Liu B."/>
            <person name="Ren Y."/>
            <person name="Zhang Y."/>
            <person name="Wang H."/>
            <person name="Li S."/>
            <person name="Jiang F."/>
            <person name="Yin L."/>
            <person name="Zhang G."/>
            <person name="Qian W."/>
            <person name="Fan W."/>
        </authorList>
    </citation>
    <scope>NUCLEOTIDE SEQUENCE [LARGE SCALE GENOMIC DNA]</scope>
    <source>
        <strain evidence="2">SZHN2017</strain>
        <tissue evidence="2">Muscle</tissue>
    </source>
</reference>
<feature type="compositionally biased region" description="Basic and acidic residues" evidence="1">
    <location>
        <begin position="178"/>
        <end position="192"/>
    </location>
</feature>
<proteinExistence type="predicted"/>
<name>A0A2T7P3K3_POMCA</name>
<gene>
    <name evidence="2" type="ORF">C0Q70_10581</name>
</gene>
<feature type="region of interest" description="Disordered" evidence="1">
    <location>
        <begin position="154"/>
        <end position="199"/>
    </location>
</feature>